<accession>A0ACA9SHN4</accession>
<dbReference type="Proteomes" id="UP000789920">
    <property type="component" value="Unassembled WGS sequence"/>
</dbReference>
<dbReference type="EMBL" id="CAJVQC010121492">
    <property type="protein sequence ID" value="CAG8838739.1"/>
    <property type="molecule type" value="Genomic_DNA"/>
</dbReference>
<proteinExistence type="predicted"/>
<name>A0ACA9SHN4_9GLOM</name>
<reference evidence="1" key="1">
    <citation type="submission" date="2021-06" db="EMBL/GenBank/DDBJ databases">
        <authorList>
            <person name="Kallberg Y."/>
            <person name="Tangrot J."/>
            <person name="Rosling A."/>
        </authorList>
    </citation>
    <scope>NUCLEOTIDE SEQUENCE</scope>
    <source>
        <strain evidence="1">MA461A</strain>
    </source>
</reference>
<sequence length="89" mass="9430">IGITPAYSQSESGLVTGSGQPQQGMGARPSPKSGAGVVPTSVGLVLEWGGVNYRMTPERRFSFDAPPHESHLTSTQERRQWTGRSTGSS</sequence>
<evidence type="ECO:0000313" key="1">
    <source>
        <dbReference type="EMBL" id="CAG8838739.1"/>
    </source>
</evidence>
<protein>
    <submittedName>
        <fullName evidence="1">25256_t:CDS:1</fullName>
    </submittedName>
</protein>
<evidence type="ECO:0000313" key="2">
    <source>
        <dbReference type="Proteomes" id="UP000789920"/>
    </source>
</evidence>
<organism evidence="1 2">
    <name type="scientific">Racocetra persica</name>
    <dbReference type="NCBI Taxonomy" id="160502"/>
    <lineage>
        <taxon>Eukaryota</taxon>
        <taxon>Fungi</taxon>
        <taxon>Fungi incertae sedis</taxon>
        <taxon>Mucoromycota</taxon>
        <taxon>Glomeromycotina</taxon>
        <taxon>Glomeromycetes</taxon>
        <taxon>Diversisporales</taxon>
        <taxon>Gigasporaceae</taxon>
        <taxon>Racocetra</taxon>
    </lineage>
</organism>
<keyword evidence="2" id="KW-1185">Reference proteome</keyword>
<gene>
    <name evidence="1" type="ORF">RPERSI_LOCUS30787</name>
</gene>
<comment type="caution">
    <text evidence="1">The sequence shown here is derived from an EMBL/GenBank/DDBJ whole genome shotgun (WGS) entry which is preliminary data.</text>
</comment>
<feature type="non-terminal residue" evidence="1">
    <location>
        <position position="1"/>
    </location>
</feature>
<feature type="non-terminal residue" evidence="1">
    <location>
        <position position="89"/>
    </location>
</feature>